<proteinExistence type="inferred from homology"/>
<keyword evidence="1 8" id="KW-0813">Transport</keyword>
<comment type="similarity">
    <text evidence="8">Belongs to the MntP (TC 9.B.29) family.</text>
</comment>
<comment type="caution">
    <text evidence="9">The sequence shown here is derived from an EMBL/GenBank/DDBJ whole genome shotgun (WGS) entry which is preliminary data.</text>
</comment>
<gene>
    <name evidence="8" type="primary">mntP</name>
    <name evidence="9" type="ORF">DQG23_27235</name>
</gene>
<dbReference type="EMBL" id="QMFB01000019">
    <property type="protein sequence ID" value="RAV17337.1"/>
    <property type="molecule type" value="Genomic_DNA"/>
</dbReference>
<keyword evidence="5 8" id="KW-0406">Ion transport</keyword>
<keyword evidence="6 8" id="KW-0472">Membrane</keyword>
<evidence type="ECO:0000313" key="9">
    <source>
        <dbReference type="EMBL" id="RAV17337.1"/>
    </source>
</evidence>
<dbReference type="PANTHER" id="PTHR35529:SF1">
    <property type="entry name" value="MANGANESE EFFLUX PUMP MNTP-RELATED"/>
    <property type="match status" value="1"/>
</dbReference>
<dbReference type="RefSeq" id="WP_113034188.1">
    <property type="nucleotide sequence ID" value="NZ_QMFB01000019.1"/>
</dbReference>
<dbReference type="GO" id="GO:0005384">
    <property type="term" value="F:manganese ion transmembrane transporter activity"/>
    <property type="evidence" value="ECO:0007669"/>
    <property type="project" value="UniProtKB-UniRule"/>
</dbReference>
<dbReference type="Proteomes" id="UP000250369">
    <property type="component" value="Unassembled WGS sequence"/>
</dbReference>
<evidence type="ECO:0000256" key="8">
    <source>
        <dbReference type="HAMAP-Rule" id="MF_01521"/>
    </source>
</evidence>
<keyword evidence="4 8" id="KW-1133">Transmembrane helix</keyword>
<evidence type="ECO:0000256" key="6">
    <source>
        <dbReference type="ARBA" id="ARBA00023136"/>
    </source>
</evidence>
<accession>A0A329MID0</accession>
<dbReference type="OrthoDB" id="1679700at2"/>
<keyword evidence="2 8" id="KW-1003">Cell membrane</keyword>
<feature type="transmembrane region" description="Helical" evidence="8">
    <location>
        <begin position="107"/>
        <end position="130"/>
    </location>
</feature>
<evidence type="ECO:0000256" key="4">
    <source>
        <dbReference type="ARBA" id="ARBA00022989"/>
    </source>
</evidence>
<feature type="transmembrane region" description="Helical" evidence="8">
    <location>
        <begin position="74"/>
        <end position="95"/>
    </location>
</feature>
<feature type="transmembrane region" description="Helical" evidence="8">
    <location>
        <begin position="45"/>
        <end position="68"/>
    </location>
</feature>
<dbReference type="GO" id="GO:0005886">
    <property type="term" value="C:plasma membrane"/>
    <property type="evidence" value="ECO:0007669"/>
    <property type="project" value="UniProtKB-SubCell"/>
</dbReference>
<dbReference type="Pfam" id="PF02659">
    <property type="entry name" value="Mntp"/>
    <property type="match status" value="1"/>
</dbReference>
<feature type="transmembrane region" description="Helical" evidence="8">
    <location>
        <begin position="12"/>
        <end position="33"/>
    </location>
</feature>
<name>A0A329MID0_9BACL</name>
<dbReference type="InterPro" id="IPR003810">
    <property type="entry name" value="Mntp/YtaF"/>
</dbReference>
<organism evidence="9 10">
    <name type="scientific">Paenibacillus contaminans</name>
    <dbReference type="NCBI Taxonomy" id="450362"/>
    <lineage>
        <taxon>Bacteria</taxon>
        <taxon>Bacillati</taxon>
        <taxon>Bacillota</taxon>
        <taxon>Bacilli</taxon>
        <taxon>Bacillales</taxon>
        <taxon>Paenibacillaceae</taxon>
        <taxon>Paenibacillus</taxon>
    </lineage>
</organism>
<protein>
    <recommendedName>
        <fullName evidence="8">Putative manganese efflux pump MntP</fullName>
    </recommendedName>
</protein>
<dbReference type="PANTHER" id="PTHR35529">
    <property type="entry name" value="MANGANESE EFFLUX PUMP MNTP-RELATED"/>
    <property type="match status" value="1"/>
</dbReference>
<keyword evidence="3 8" id="KW-0812">Transmembrane</keyword>
<keyword evidence="7 8" id="KW-0464">Manganese</keyword>
<feature type="transmembrane region" description="Helical" evidence="8">
    <location>
        <begin position="136"/>
        <end position="156"/>
    </location>
</feature>
<evidence type="ECO:0000256" key="7">
    <source>
        <dbReference type="ARBA" id="ARBA00023211"/>
    </source>
</evidence>
<evidence type="ECO:0000256" key="5">
    <source>
        <dbReference type="ARBA" id="ARBA00023065"/>
    </source>
</evidence>
<evidence type="ECO:0000256" key="3">
    <source>
        <dbReference type="ARBA" id="ARBA00022692"/>
    </source>
</evidence>
<keyword evidence="10" id="KW-1185">Reference proteome</keyword>
<dbReference type="HAMAP" id="MF_01521">
    <property type="entry name" value="MntP_pump"/>
    <property type="match status" value="1"/>
</dbReference>
<feature type="transmembrane region" description="Helical" evidence="8">
    <location>
        <begin position="168"/>
        <end position="185"/>
    </location>
</feature>
<evidence type="ECO:0000313" key="10">
    <source>
        <dbReference type="Proteomes" id="UP000250369"/>
    </source>
</evidence>
<evidence type="ECO:0000256" key="2">
    <source>
        <dbReference type="ARBA" id="ARBA00022475"/>
    </source>
</evidence>
<comment type="subcellular location">
    <subcellularLocation>
        <location evidence="8">Cell membrane</location>
        <topology evidence="8">Multi-pass membrane protein</topology>
    </subcellularLocation>
</comment>
<reference evidence="9 10" key="1">
    <citation type="journal article" date="2009" name="Int. J. Syst. Evol. Microbiol.">
        <title>Paenibacillus contaminans sp. nov., isolated from a contaminated laboratory plate.</title>
        <authorList>
            <person name="Chou J.H."/>
            <person name="Lee J.H."/>
            <person name="Lin M.C."/>
            <person name="Chang P.S."/>
            <person name="Arun A.B."/>
            <person name="Young C.C."/>
            <person name="Chen W.M."/>
        </authorList>
    </citation>
    <scope>NUCLEOTIDE SEQUENCE [LARGE SCALE GENOMIC DNA]</scope>
    <source>
        <strain evidence="9 10">CKOBP-6</strain>
    </source>
</reference>
<comment type="function">
    <text evidence="8">Probably functions as a manganese efflux pump.</text>
</comment>
<dbReference type="InterPro" id="IPR022929">
    <property type="entry name" value="Put_MntP"/>
</dbReference>
<evidence type="ECO:0000256" key="1">
    <source>
        <dbReference type="ARBA" id="ARBA00022448"/>
    </source>
</evidence>
<dbReference type="AlphaFoldDB" id="A0A329MID0"/>
<sequence>MDTAVAVWGQLATLLVMAFALGLDAFSLGIGIGMKGIRLIHILQIGLITALFHVLMPLCGMFTGYYVGTLLGNVATAAGGGLLLLLGGHMLYSAMKGESAPSFDHGTLWGILLLALTVSIDSFSVGVSFGMFDSDLLLTVLLFGTFGGIMSVTGLWLGRRAGHWVGEYGEAFGGIILLVFGIKFLM</sequence>